<evidence type="ECO:0000313" key="1">
    <source>
        <dbReference type="EMBL" id="CAK0885298.1"/>
    </source>
</evidence>
<gene>
    <name evidence="1" type="ORF">PCOR1329_LOCUS66947</name>
</gene>
<reference evidence="1" key="1">
    <citation type="submission" date="2023-10" db="EMBL/GenBank/DDBJ databases">
        <authorList>
            <person name="Chen Y."/>
            <person name="Shah S."/>
            <person name="Dougan E. K."/>
            <person name="Thang M."/>
            <person name="Chan C."/>
        </authorList>
    </citation>
    <scope>NUCLEOTIDE SEQUENCE [LARGE SCALE GENOMIC DNA]</scope>
</reference>
<dbReference type="Proteomes" id="UP001189429">
    <property type="component" value="Unassembled WGS sequence"/>
</dbReference>
<keyword evidence="2" id="KW-1185">Reference proteome</keyword>
<sequence length="249" mass="27801">MPNWLLGRHDANLPCVARPAAASRGGNQVRKSFPLEHKAKGDTATSRVEISQGKPGTPYKDKFIHCLDANCRYIEKTPKICGDFGLCTISCSMNCCCLFQVTYKFILRVSKGLRDALVRAMVMLMAMQQGMANSREGLPEPKNKEKLDPGEAIKYTTDVVMDIMKLWTGVPAAFLVLALVHERVKGMILLFWKVKIKKEGDIRTDDLTPAQRAKYEADQSAKEQAMLKELVSEAEQDRLGGIEDHVITK</sequence>
<dbReference type="EMBL" id="CAUYUJ010018650">
    <property type="protein sequence ID" value="CAK0885298.1"/>
    <property type="molecule type" value="Genomic_DNA"/>
</dbReference>
<comment type="caution">
    <text evidence="1">The sequence shown here is derived from an EMBL/GenBank/DDBJ whole genome shotgun (WGS) entry which is preliminary data.</text>
</comment>
<proteinExistence type="predicted"/>
<organism evidence="1 2">
    <name type="scientific">Prorocentrum cordatum</name>
    <dbReference type="NCBI Taxonomy" id="2364126"/>
    <lineage>
        <taxon>Eukaryota</taxon>
        <taxon>Sar</taxon>
        <taxon>Alveolata</taxon>
        <taxon>Dinophyceae</taxon>
        <taxon>Prorocentrales</taxon>
        <taxon>Prorocentraceae</taxon>
        <taxon>Prorocentrum</taxon>
    </lineage>
</organism>
<feature type="non-terminal residue" evidence="1">
    <location>
        <position position="249"/>
    </location>
</feature>
<protein>
    <submittedName>
        <fullName evidence="1">Uncharacterized protein</fullName>
    </submittedName>
</protein>
<evidence type="ECO:0000313" key="2">
    <source>
        <dbReference type="Proteomes" id="UP001189429"/>
    </source>
</evidence>
<name>A0ABN9WIN9_9DINO</name>
<accession>A0ABN9WIN9</accession>